<dbReference type="AlphaFoldDB" id="A0A401UCA2"/>
<dbReference type="InterPro" id="IPR038081">
    <property type="entry name" value="CalX-like_sf"/>
</dbReference>
<evidence type="ECO:0008006" key="3">
    <source>
        <dbReference type="Google" id="ProtNLM"/>
    </source>
</evidence>
<evidence type="ECO:0000313" key="2">
    <source>
        <dbReference type="Proteomes" id="UP000288227"/>
    </source>
</evidence>
<gene>
    <name evidence="1" type="ORF">SanaruYs_27540</name>
</gene>
<name>A0A401UCA2_9BACT</name>
<reference evidence="1 2" key="1">
    <citation type="submission" date="2018-11" db="EMBL/GenBank/DDBJ databases">
        <title>Chryseotalea sanarue gen. nov., sp., nov., a member of the family Cytophagaceae, isolated from a brackish lake in Hamamatsu Japan.</title>
        <authorList>
            <person name="Maejima Y."/>
            <person name="Iino T."/>
            <person name="Muraguchi Y."/>
            <person name="Fukuda K."/>
            <person name="Ohkuma M."/>
            <person name="Moriuchi R."/>
            <person name="Dohra H."/>
            <person name="Kimbara K."/>
            <person name="Shintani M."/>
        </authorList>
    </citation>
    <scope>NUCLEOTIDE SEQUENCE [LARGE SCALE GENOMIC DNA]</scope>
    <source>
        <strain evidence="1 2">Ys</strain>
    </source>
</reference>
<protein>
    <recommendedName>
        <fullName evidence="3">Calx-beta domain-containing protein</fullName>
    </recommendedName>
</protein>
<proteinExistence type="predicted"/>
<sequence length="260" mass="28745">MRDNELIITNKMIKKNLMKHKRNSYIPFLLLSSIGLLLSCDNEDEVTTSFERVSSTYEEINGTGEVVIPLRSTGSITSDNVTVQFDGTATEGEDFELVSINSESMVIRVIDDNLFEETEYVRVLLVSNGANVGGNAIHRLNIVSNCEDIGGLDVGFFAGDYDALEDYGGGTTYGPYTITLVQDEEDPTRFSFDNLYDSGCDAYMIFDYANGTVAFPNQSPCDSPLTNSSGTFSIDLCEETTLTINLNFDGGDWVYRFTKL</sequence>
<comment type="caution">
    <text evidence="1">The sequence shown here is derived from an EMBL/GenBank/DDBJ whole genome shotgun (WGS) entry which is preliminary data.</text>
</comment>
<evidence type="ECO:0000313" key="1">
    <source>
        <dbReference type="EMBL" id="GCC52517.1"/>
    </source>
</evidence>
<dbReference type="EMBL" id="BHXQ01000005">
    <property type="protein sequence ID" value="GCC52517.1"/>
    <property type="molecule type" value="Genomic_DNA"/>
</dbReference>
<dbReference type="Proteomes" id="UP000288227">
    <property type="component" value="Unassembled WGS sequence"/>
</dbReference>
<dbReference type="SUPFAM" id="SSF141072">
    <property type="entry name" value="CalX-like"/>
    <property type="match status" value="1"/>
</dbReference>
<accession>A0A401UCA2</accession>
<keyword evidence="2" id="KW-1185">Reference proteome</keyword>
<organism evidence="1 2">
    <name type="scientific">Chryseotalea sanaruensis</name>
    <dbReference type="NCBI Taxonomy" id="2482724"/>
    <lineage>
        <taxon>Bacteria</taxon>
        <taxon>Pseudomonadati</taxon>
        <taxon>Bacteroidota</taxon>
        <taxon>Cytophagia</taxon>
        <taxon>Cytophagales</taxon>
        <taxon>Chryseotaleaceae</taxon>
        <taxon>Chryseotalea</taxon>
    </lineage>
</organism>
<dbReference type="Gene3D" id="2.60.40.2030">
    <property type="match status" value="1"/>
</dbReference>